<sequence>MASPKMIDVDYLVAGTGAMGMAFVDTILASHPDATIALVDRYSRPGGHWTIAYPSVRLHQPSSFYGVSSKHLGTDKIDRIGLNKGHYELASGDEINAYYVQVLYETFLPSGRVRYFPRCIWDGDMTIHSILTGEEFEVAEGTRLVDATYLKVEVSSMRPPPCYAVEGITVVTPNDMVGLSRPFANYTVVGAGKTGMDTCLWLLTNGVVPSRITWIMPRDSWLLNRAFFGKYDAEAAKIRVQATMLATSTDDMFDRYEASGQFLRLDEEVWPTMFRCATISRAELEELRRIKNIVRSGRVLSIEVDKVTLEHGSYAPGQDTVFIDCTADGAGVRPPVAVFDSSRITLQPVRYCQQVFSAAFIAHVESTYNDEQVKNELCHPILQPSTPIDMLVISYQDNLNAMRWSLEAKTVAWLSTCRLDFLSKALDPLLAEDSNERDSAKQKYRKQRRVLCDKLRELLSTEPAAEVKIALAKF</sequence>
<gene>
    <name evidence="1" type="ORF">CKM354_001074000</name>
</gene>
<dbReference type="InterPro" id="IPR036188">
    <property type="entry name" value="FAD/NAD-bd_sf"/>
</dbReference>
<keyword evidence="2" id="KW-1185">Reference proteome</keyword>
<dbReference type="EMBL" id="BOLY01000007">
    <property type="protein sequence ID" value="GIZ47655.1"/>
    <property type="molecule type" value="Genomic_DNA"/>
</dbReference>
<evidence type="ECO:0000313" key="1">
    <source>
        <dbReference type="EMBL" id="GIZ47655.1"/>
    </source>
</evidence>
<accession>A0A9P3FKZ7</accession>
<dbReference type="Proteomes" id="UP000825890">
    <property type="component" value="Unassembled WGS sequence"/>
</dbReference>
<dbReference type="SUPFAM" id="SSF51905">
    <property type="entry name" value="FAD/NAD(P)-binding domain"/>
    <property type="match status" value="1"/>
</dbReference>
<dbReference type="RefSeq" id="XP_044662142.1">
    <property type="nucleotide sequence ID" value="XM_044806207.1"/>
</dbReference>
<organism evidence="1 2">
    <name type="scientific">Cercospora kikuchii</name>
    <dbReference type="NCBI Taxonomy" id="84275"/>
    <lineage>
        <taxon>Eukaryota</taxon>
        <taxon>Fungi</taxon>
        <taxon>Dikarya</taxon>
        <taxon>Ascomycota</taxon>
        <taxon>Pezizomycotina</taxon>
        <taxon>Dothideomycetes</taxon>
        <taxon>Dothideomycetidae</taxon>
        <taxon>Mycosphaerellales</taxon>
        <taxon>Mycosphaerellaceae</taxon>
        <taxon>Cercospora</taxon>
    </lineage>
</organism>
<reference evidence="1 2" key="1">
    <citation type="submission" date="2021-01" db="EMBL/GenBank/DDBJ databases">
        <title>Cercospora kikuchii MAFF 305040 whole genome shotgun sequence.</title>
        <authorList>
            <person name="Kashiwa T."/>
            <person name="Suzuki T."/>
        </authorList>
    </citation>
    <scope>NUCLEOTIDE SEQUENCE [LARGE SCALE GENOMIC DNA]</scope>
    <source>
        <strain evidence="1 2">MAFF 305040</strain>
    </source>
</reference>
<proteinExistence type="predicted"/>
<dbReference type="OrthoDB" id="4114509at2759"/>
<name>A0A9P3FKZ7_9PEZI</name>
<dbReference type="Gene3D" id="3.50.50.60">
    <property type="entry name" value="FAD/NAD(P)-binding domain"/>
    <property type="match status" value="1"/>
</dbReference>
<evidence type="ECO:0000313" key="2">
    <source>
        <dbReference type="Proteomes" id="UP000825890"/>
    </source>
</evidence>
<dbReference type="AlphaFoldDB" id="A0A9P3FKZ7"/>
<protein>
    <submittedName>
        <fullName evidence="1">Uncharacterized protein</fullName>
    </submittedName>
</protein>
<dbReference type="GeneID" id="68296315"/>
<comment type="caution">
    <text evidence="1">The sequence shown here is derived from an EMBL/GenBank/DDBJ whole genome shotgun (WGS) entry which is preliminary data.</text>
</comment>